<proteinExistence type="predicted"/>
<sequence length="313" mass="35739">MPDKPFLTIDEQVRLLESRGLGVDADTGSTLMREGYYSIVNGYKDPFLDIGKSKKAGEDRYLEGTSFSDLYTLFTFDRELRSLTFRYLILAEAKIKTAVAYAFSNAHRASEAYLLQTNYCDENEFASARKNGANFAQEIAGLTSVLGRRVSNSKSDFIVHYRNSYGAVPIWVLVNDLTFGNIEHFYNLMKPKDKSAVCKIIVDSTGRTGSHKLGFFSVDDARVSIEVLVKFRNVCAHDERLYCAKVGGRKNVNYIRMVWMLERYLTENEFKRFIKDLTGLLMRYVETYAIKYVLNQIGFVELLQKSTDGSLFE</sequence>
<keyword evidence="2" id="KW-1185">Reference proteome</keyword>
<dbReference type="InterPro" id="IPR011664">
    <property type="entry name" value="Abi_system_AbiD/AbiF-like"/>
</dbReference>
<gene>
    <name evidence="1" type="ORF">KCJAJFAP_01596</name>
</gene>
<dbReference type="EMBL" id="CABWIE010000004">
    <property type="protein sequence ID" value="VWL88218.1"/>
    <property type="molecule type" value="Genomic_DNA"/>
</dbReference>
<dbReference type="Pfam" id="PF07751">
    <property type="entry name" value="Abi_2"/>
    <property type="match status" value="1"/>
</dbReference>
<name>A0A5K1IKV6_9ACTN</name>
<evidence type="ECO:0000313" key="2">
    <source>
        <dbReference type="Proteomes" id="UP000361836"/>
    </source>
</evidence>
<accession>A0A5K1IKV6</accession>
<dbReference type="AlphaFoldDB" id="A0A5K1IKV6"/>
<protein>
    <submittedName>
        <fullName evidence="1">Abi-like protein</fullName>
    </submittedName>
</protein>
<dbReference type="RefSeq" id="WP_152075872.1">
    <property type="nucleotide sequence ID" value="NZ_CAAKNU010000067.1"/>
</dbReference>
<dbReference type="Proteomes" id="UP000361836">
    <property type="component" value="Unassembled WGS sequence"/>
</dbReference>
<organism evidence="1 2">
    <name type="scientific">Collinsella aerofaciens</name>
    <dbReference type="NCBI Taxonomy" id="74426"/>
    <lineage>
        <taxon>Bacteria</taxon>
        <taxon>Bacillati</taxon>
        <taxon>Actinomycetota</taxon>
        <taxon>Coriobacteriia</taxon>
        <taxon>Coriobacteriales</taxon>
        <taxon>Coriobacteriaceae</taxon>
        <taxon>Collinsella</taxon>
    </lineage>
</organism>
<evidence type="ECO:0000313" key="1">
    <source>
        <dbReference type="EMBL" id="VWL88218.1"/>
    </source>
</evidence>
<reference evidence="1 2" key="1">
    <citation type="submission" date="2019-10" db="EMBL/GenBank/DDBJ databases">
        <authorList>
            <person name="Wolf R A."/>
        </authorList>
    </citation>
    <scope>NUCLEOTIDE SEQUENCE [LARGE SCALE GENOMIC DNA]</scope>
    <source>
        <strain evidence="1">Collinsella_aerofaciens_MC2</strain>
    </source>
</reference>